<protein>
    <submittedName>
        <fullName evidence="2">Uncharacterized protein</fullName>
    </submittedName>
</protein>
<evidence type="ECO:0000313" key="2">
    <source>
        <dbReference type="EMBL" id="MFD1320055.1"/>
    </source>
</evidence>
<keyword evidence="1" id="KW-0812">Transmembrane</keyword>
<feature type="transmembrane region" description="Helical" evidence="1">
    <location>
        <begin position="51"/>
        <end position="68"/>
    </location>
</feature>
<keyword evidence="1" id="KW-1133">Transmembrane helix</keyword>
<proteinExistence type="predicted"/>
<feature type="transmembrane region" description="Helical" evidence="1">
    <location>
        <begin position="113"/>
        <end position="135"/>
    </location>
</feature>
<organism evidence="2 3">
    <name type="scientific">Micromonospora sonneratiae</name>
    <dbReference type="NCBI Taxonomy" id="1184706"/>
    <lineage>
        <taxon>Bacteria</taxon>
        <taxon>Bacillati</taxon>
        <taxon>Actinomycetota</taxon>
        <taxon>Actinomycetes</taxon>
        <taxon>Micromonosporales</taxon>
        <taxon>Micromonosporaceae</taxon>
        <taxon>Micromonospora</taxon>
    </lineage>
</organism>
<dbReference type="Proteomes" id="UP001597260">
    <property type="component" value="Unassembled WGS sequence"/>
</dbReference>
<keyword evidence="3" id="KW-1185">Reference proteome</keyword>
<gene>
    <name evidence="2" type="ORF">ACFQ4H_03010</name>
</gene>
<evidence type="ECO:0000313" key="3">
    <source>
        <dbReference type="Proteomes" id="UP001597260"/>
    </source>
</evidence>
<keyword evidence="1" id="KW-0472">Membrane</keyword>
<comment type="caution">
    <text evidence="2">The sequence shown here is derived from an EMBL/GenBank/DDBJ whole genome shotgun (WGS) entry which is preliminary data.</text>
</comment>
<name>A0ABW3Y847_9ACTN</name>
<evidence type="ECO:0000256" key="1">
    <source>
        <dbReference type="SAM" id="Phobius"/>
    </source>
</evidence>
<dbReference type="EMBL" id="JBHTMP010000002">
    <property type="protein sequence ID" value="MFD1320055.1"/>
    <property type="molecule type" value="Genomic_DNA"/>
</dbReference>
<sequence>MRDESLSDERIKHLEFIQNIVTRLATNSFFIKGWAVTVLAALYAFEAKNPSWRIGIVGFLPVLAFWLLDSYYLRQERLFRCLYNDVRQANSSTEPFSMNIAPYYYIVKPSKVAISYTIMIYYGPLLGLALTYTTISFF</sequence>
<feature type="transmembrane region" description="Helical" evidence="1">
    <location>
        <begin position="20"/>
        <end position="45"/>
    </location>
</feature>
<accession>A0ABW3Y847</accession>
<dbReference type="RefSeq" id="WP_377566643.1">
    <property type="nucleotide sequence ID" value="NZ_JBHTMP010000002.1"/>
</dbReference>
<reference evidence="3" key="1">
    <citation type="journal article" date="2019" name="Int. J. Syst. Evol. Microbiol.">
        <title>The Global Catalogue of Microorganisms (GCM) 10K type strain sequencing project: providing services to taxonomists for standard genome sequencing and annotation.</title>
        <authorList>
            <consortium name="The Broad Institute Genomics Platform"/>
            <consortium name="The Broad Institute Genome Sequencing Center for Infectious Disease"/>
            <person name="Wu L."/>
            <person name="Ma J."/>
        </authorList>
    </citation>
    <scope>NUCLEOTIDE SEQUENCE [LARGE SCALE GENOMIC DNA]</scope>
    <source>
        <strain evidence="3">JCM 31037</strain>
    </source>
</reference>